<accession>A0A2P1VUX5</accession>
<evidence type="ECO:0000313" key="1">
    <source>
        <dbReference type="EMBL" id="MBO1109408.1"/>
    </source>
</evidence>
<name>A0A2P1VUX5_PLESH</name>
<sequence length="106" mass="11507">MSEKDPSIWAMLCAWAYQNAPTIYSFCLAFTIAAFRVLYGGGTKRTMILEGALCGALSLSFVSGMKWFGIPVDAAAFIGGMVGFIGVKQLQIVALRILNKHVPKEE</sequence>
<organism evidence="1 2">
    <name type="scientific">Plesiomonas shigelloides</name>
    <name type="common">Aeromonas shigelloides</name>
    <dbReference type="NCBI Taxonomy" id="703"/>
    <lineage>
        <taxon>Bacteria</taxon>
        <taxon>Pseudomonadati</taxon>
        <taxon>Pseudomonadota</taxon>
        <taxon>Gammaproteobacteria</taxon>
        <taxon>Enterobacterales</taxon>
        <taxon>Enterobacteriaceae</taxon>
        <taxon>Plesiomonas</taxon>
    </lineage>
</organism>
<gene>
    <name evidence="1" type="ORF">J2R62_14530</name>
</gene>
<protein>
    <submittedName>
        <fullName evidence="1">Phage holin, lambda family</fullName>
    </submittedName>
</protein>
<dbReference type="EMBL" id="JAFNAA010000018">
    <property type="protein sequence ID" value="MBO1109408.1"/>
    <property type="molecule type" value="Genomic_DNA"/>
</dbReference>
<dbReference type="Pfam" id="PF05106">
    <property type="entry name" value="Phage_holin_3_1"/>
    <property type="match status" value="1"/>
</dbReference>
<dbReference type="Proteomes" id="UP000664658">
    <property type="component" value="Unassembled WGS sequence"/>
</dbReference>
<dbReference type="NCBIfam" id="TIGR01594">
    <property type="entry name" value="holin_lambda"/>
    <property type="match status" value="1"/>
</dbReference>
<evidence type="ECO:0000313" key="2">
    <source>
        <dbReference type="Proteomes" id="UP000664658"/>
    </source>
</evidence>
<dbReference type="InterPro" id="IPR006481">
    <property type="entry name" value="Phage_lambda_GpS_holin"/>
</dbReference>
<dbReference type="AlphaFoldDB" id="A0A2P1VUX5"/>
<proteinExistence type="predicted"/>
<reference evidence="1" key="1">
    <citation type="submission" date="2021-03" db="EMBL/GenBank/DDBJ databases">
        <title>Plesiomonas shigelloides zfcc0051, isolated from zebrafish feces.</title>
        <authorList>
            <person name="Vanderhoek Z."/>
            <person name="Gaulke C."/>
        </authorList>
    </citation>
    <scope>NUCLEOTIDE SEQUENCE</scope>
    <source>
        <strain evidence="1">Zfcc0051</strain>
    </source>
</reference>
<comment type="caution">
    <text evidence="1">The sequence shown here is derived from an EMBL/GenBank/DDBJ whole genome shotgun (WGS) entry which is preliminary data.</text>
</comment>
<dbReference type="GeneID" id="69706770"/>
<dbReference type="RefSeq" id="WP_039046631.1">
    <property type="nucleotide sequence ID" value="NZ_CP027853.1"/>
</dbReference>